<keyword evidence="4" id="KW-0443">Lipid metabolism</keyword>
<keyword evidence="7" id="KW-1185">Reference proteome</keyword>
<dbReference type="GO" id="GO:0016410">
    <property type="term" value="F:N-acyltransferase activity"/>
    <property type="evidence" value="ECO:0007669"/>
    <property type="project" value="InterPro"/>
</dbReference>
<dbReference type="InterPro" id="IPR011004">
    <property type="entry name" value="Trimer_LpxA-like_sf"/>
</dbReference>
<evidence type="ECO:0000256" key="5">
    <source>
        <dbReference type="ARBA" id="ARBA00023315"/>
    </source>
</evidence>
<dbReference type="PANTHER" id="PTHR43378">
    <property type="entry name" value="UDP-3-O-ACYLGLUCOSAMINE N-ACYLTRANSFERASE"/>
    <property type="match status" value="1"/>
</dbReference>
<evidence type="ECO:0000256" key="4">
    <source>
        <dbReference type="ARBA" id="ARBA00023098"/>
    </source>
</evidence>
<comment type="caution">
    <text evidence="6">The sequence shown here is derived from an EMBL/GenBank/DDBJ whole genome shotgun (WGS) entry which is preliminary data.</text>
</comment>
<evidence type="ECO:0000256" key="1">
    <source>
        <dbReference type="ARBA" id="ARBA00022516"/>
    </source>
</evidence>
<organism evidence="6 7">
    <name type="scientific">Buddleja alternifolia</name>
    <dbReference type="NCBI Taxonomy" id="168488"/>
    <lineage>
        <taxon>Eukaryota</taxon>
        <taxon>Viridiplantae</taxon>
        <taxon>Streptophyta</taxon>
        <taxon>Embryophyta</taxon>
        <taxon>Tracheophyta</taxon>
        <taxon>Spermatophyta</taxon>
        <taxon>Magnoliopsida</taxon>
        <taxon>eudicotyledons</taxon>
        <taxon>Gunneridae</taxon>
        <taxon>Pentapetalae</taxon>
        <taxon>asterids</taxon>
        <taxon>lamiids</taxon>
        <taxon>Lamiales</taxon>
        <taxon>Scrophulariaceae</taxon>
        <taxon>Buddlejeae</taxon>
        <taxon>Buddleja</taxon>
    </lineage>
</organism>
<dbReference type="Gene3D" id="2.160.10.10">
    <property type="entry name" value="Hexapeptide repeat proteins"/>
    <property type="match status" value="2"/>
</dbReference>
<evidence type="ECO:0000313" key="7">
    <source>
        <dbReference type="Proteomes" id="UP000826271"/>
    </source>
</evidence>
<evidence type="ECO:0000256" key="2">
    <source>
        <dbReference type="ARBA" id="ARBA00022556"/>
    </source>
</evidence>
<evidence type="ECO:0000313" key="6">
    <source>
        <dbReference type="EMBL" id="KAG8385697.1"/>
    </source>
</evidence>
<evidence type="ECO:0008006" key="8">
    <source>
        <dbReference type="Google" id="ProtNLM"/>
    </source>
</evidence>
<dbReference type="InterPro" id="IPR007691">
    <property type="entry name" value="LpxD"/>
</dbReference>
<keyword evidence="5" id="KW-0012">Acyltransferase</keyword>
<dbReference type="GO" id="GO:0016020">
    <property type="term" value="C:membrane"/>
    <property type="evidence" value="ECO:0007669"/>
    <property type="project" value="GOC"/>
</dbReference>
<keyword evidence="2" id="KW-0441">Lipid A biosynthesis</keyword>
<keyword evidence="3" id="KW-0808">Transferase</keyword>
<dbReference type="EMBL" id="WHWC01000003">
    <property type="protein sequence ID" value="KAG8385697.1"/>
    <property type="molecule type" value="Genomic_DNA"/>
</dbReference>
<sequence>MALGFRKLAYLLSEAAFSPQVFSKQNIRNLTPISNSRTFSCNPDEDAKTVGQEFQIWCNGGGMFHESARIDPTARIEIGAIVHSESTVGANVCIRSGTIVGPAVTIGKSTTTGFNVALTNCTIGDCCVIHNGVSIGQDGFGFFVNEQGHMVKKPQIGHNVVIGKNCMLCGQVGIAGSVTIGDYVTLAGKVGICDHVCIASKIANIVECNVMQVRLAANSCVTKNITEPGDYAGFPAIPVHEWRKQVALQRKDFRNIKR</sequence>
<reference evidence="6" key="1">
    <citation type="submission" date="2019-10" db="EMBL/GenBank/DDBJ databases">
        <authorList>
            <person name="Zhang R."/>
            <person name="Pan Y."/>
            <person name="Wang J."/>
            <person name="Ma R."/>
            <person name="Yu S."/>
        </authorList>
    </citation>
    <scope>NUCLEOTIDE SEQUENCE</scope>
    <source>
        <strain evidence="6">LA-IB0</strain>
        <tissue evidence="6">Leaf</tissue>
    </source>
</reference>
<evidence type="ECO:0000256" key="3">
    <source>
        <dbReference type="ARBA" id="ARBA00022679"/>
    </source>
</evidence>
<name>A0AAV6Y048_9LAMI</name>
<dbReference type="PANTHER" id="PTHR43378:SF2">
    <property type="entry name" value="UDP-3-O-ACYLGLUCOSAMINE N-ACYLTRANSFERASE 1, MITOCHONDRIAL-RELATED"/>
    <property type="match status" value="1"/>
</dbReference>
<proteinExistence type="predicted"/>
<accession>A0AAV6Y048</accession>
<dbReference type="Proteomes" id="UP000826271">
    <property type="component" value="Unassembled WGS sequence"/>
</dbReference>
<dbReference type="GO" id="GO:0009245">
    <property type="term" value="P:lipid A biosynthetic process"/>
    <property type="evidence" value="ECO:0007669"/>
    <property type="project" value="UniProtKB-KW"/>
</dbReference>
<dbReference type="AlphaFoldDB" id="A0AAV6Y048"/>
<protein>
    <recommendedName>
        <fullName evidence="8">UDP-3-O-acylglucosamine N-acyltransferase 2, mitochondrial</fullName>
    </recommendedName>
</protein>
<keyword evidence="1" id="KW-0444">Lipid biosynthesis</keyword>
<gene>
    <name evidence="6" type="ORF">BUALT_Bualt03G0072100</name>
</gene>
<dbReference type="SUPFAM" id="SSF51161">
    <property type="entry name" value="Trimeric LpxA-like enzymes"/>
    <property type="match status" value="1"/>
</dbReference>